<keyword evidence="3" id="KW-1185">Reference proteome</keyword>
<gene>
    <name evidence="2" type="ORF">FC093_06430</name>
</gene>
<dbReference type="InterPro" id="IPR001387">
    <property type="entry name" value="Cro/C1-type_HTH"/>
</dbReference>
<dbReference type="OrthoDB" id="4762426at2"/>
<dbReference type="SMART" id="SM00530">
    <property type="entry name" value="HTH_XRE"/>
    <property type="match status" value="1"/>
</dbReference>
<dbReference type="EMBL" id="SZQL01000003">
    <property type="protein sequence ID" value="TKK70379.1"/>
    <property type="molecule type" value="Genomic_DNA"/>
</dbReference>
<comment type="caution">
    <text evidence="2">The sequence shown here is derived from an EMBL/GenBank/DDBJ whole genome shotgun (WGS) entry which is preliminary data.</text>
</comment>
<dbReference type="RefSeq" id="WP_137260924.1">
    <property type="nucleotide sequence ID" value="NZ_SZQL01000003.1"/>
</dbReference>
<organism evidence="2 3">
    <name type="scientific">Ilyomonas limi</name>
    <dbReference type="NCBI Taxonomy" id="2575867"/>
    <lineage>
        <taxon>Bacteria</taxon>
        <taxon>Pseudomonadati</taxon>
        <taxon>Bacteroidota</taxon>
        <taxon>Chitinophagia</taxon>
        <taxon>Chitinophagales</taxon>
        <taxon>Chitinophagaceae</taxon>
        <taxon>Ilyomonas</taxon>
    </lineage>
</organism>
<dbReference type="Pfam" id="PF13560">
    <property type="entry name" value="HTH_31"/>
    <property type="match status" value="1"/>
</dbReference>
<proteinExistence type="predicted"/>
<protein>
    <submittedName>
        <fullName evidence="2">Helix-turn-helix domain-containing protein</fullName>
    </submittedName>
</protein>
<dbReference type="CDD" id="cd00093">
    <property type="entry name" value="HTH_XRE"/>
    <property type="match status" value="1"/>
</dbReference>
<name>A0A4U3L7F3_9BACT</name>
<evidence type="ECO:0000259" key="1">
    <source>
        <dbReference type="PROSITE" id="PS50943"/>
    </source>
</evidence>
<reference evidence="2 3" key="1">
    <citation type="submission" date="2019-05" db="EMBL/GenBank/DDBJ databases">
        <title>Panacibacter sp. strain 17mud1-8 Genome sequencing and assembly.</title>
        <authorList>
            <person name="Chhetri G."/>
        </authorList>
    </citation>
    <scope>NUCLEOTIDE SEQUENCE [LARGE SCALE GENOMIC DNA]</scope>
    <source>
        <strain evidence="2 3">17mud1-8</strain>
    </source>
</reference>
<feature type="domain" description="HTH cro/C1-type" evidence="1">
    <location>
        <begin position="13"/>
        <end position="67"/>
    </location>
</feature>
<evidence type="ECO:0000313" key="3">
    <source>
        <dbReference type="Proteomes" id="UP000305848"/>
    </source>
</evidence>
<evidence type="ECO:0000313" key="2">
    <source>
        <dbReference type="EMBL" id="TKK70379.1"/>
    </source>
</evidence>
<dbReference type="GO" id="GO:0003677">
    <property type="term" value="F:DNA binding"/>
    <property type="evidence" value="ECO:0007669"/>
    <property type="project" value="InterPro"/>
</dbReference>
<dbReference type="Gene3D" id="1.10.260.40">
    <property type="entry name" value="lambda repressor-like DNA-binding domains"/>
    <property type="match status" value="1"/>
</dbReference>
<dbReference type="AlphaFoldDB" id="A0A4U3L7F3"/>
<sequence>MGQAKLKSFGEYIRTLREDAELPLRKVAADLSIDPSLLGKIERNERQPTKDFIKQVAAYYKVNHKGLFKEFLSDRIAYQILDEEADIDILKVAEQKVTYLKTKK</sequence>
<dbReference type="PROSITE" id="PS50943">
    <property type="entry name" value="HTH_CROC1"/>
    <property type="match status" value="1"/>
</dbReference>
<dbReference type="SUPFAM" id="SSF47413">
    <property type="entry name" value="lambda repressor-like DNA-binding domains"/>
    <property type="match status" value="1"/>
</dbReference>
<dbReference type="Proteomes" id="UP000305848">
    <property type="component" value="Unassembled WGS sequence"/>
</dbReference>
<accession>A0A4U3L7F3</accession>
<dbReference type="InterPro" id="IPR010982">
    <property type="entry name" value="Lambda_DNA-bd_dom_sf"/>
</dbReference>